<dbReference type="RefSeq" id="WP_207340669.1">
    <property type="nucleotide sequence ID" value="NZ_CP074405.1"/>
</dbReference>
<feature type="signal peptide" evidence="4">
    <location>
        <begin position="1"/>
        <end position="26"/>
    </location>
</feature>
<keyword evidence="7" id="KW-1185">Reference proteome</keyword>
<dbReference type="Pfam" id="PF00553">
    <property type="entry name" value="CBM_2"/>
    <property type="match status" value="1"/>
</dbReference>
<keyword evidence="1" id="KW-0378">Hydrolase</keyword>
<dbReference type="SMART" id="SM00637">
    <property type="entry name" value="CBD_II"/>
    <property type="match status" value="1"/>
</dbReference>
<dbReference type="InterPro" id="IPR012291">
    <property type="entry name" value="CBM2_carb-bd_dom_sf"/>
</dbReference>
<dbReference type="InterPro" id="IPR013830">
    <property type="entry name" value="SGNH_hydro"/>
</dbReference>
<dbReference type="Proteomes" id="UP000677804">
    <property type="component" value="Chromosome"/>
</dbReference>
<feature type="domain" description="CBM2" evidence="5">
    <location>
        <begin position="285"/>
        <end position="385"/>
    </location>
</feature>
<accession>A0ABX8D7Y0</accession>
<feature type="chain" id="PRO_5046680594" evidence="4">
    <location>
        <begin position="27"/>
        <end position="385"/>
    </location>
</feature>
<gene>
    <name evidence="6" type="ORF">KG103_06610</name>
</gene>
<dbReference type="EMBL" id="CP074405">
    <property type="protein sequence ID" value="QVI63529.1"/>
    <property type="molecule type" value="Genomic_DNA"/>
</dbReference>
<dbReference type="InterPro" id="IPR001919">
    <property type="entry name" value="CBD2"/>
</dbReference>
<evidence type="ECO:0000256" key="4">
    <source>
        <dbReference type="SAM" id="SignalP"/>
    </source>
</evidence>
<keyword evidence="2" id="KW-0326">Glycosidase</keyword>
<reference evidence="6 7" key="1">
    <citation type="submission" date="2021-05" db="EMBL/GenBank/DDBJ databases">
        <title>Novel species in genus Cellulomonas.</title>
        <authorList>
            <person name="Zhang G."/>
        </authorList>
    </citation>
    <scope>NUCLEOTIDE SEQUENCE [LARGE SCALE GENOMIC DNA]</scope>
    <source>
        <strain evidence="7">zg-ZUI222</strain>
    </source>
</reference>
<dbReference type="Pfam" id="PF13472">
    <property type="entry name" value="Lipase_GDSL_2"/>
    <property type="match status" value="1"/>
</dbReference>
<proteinExistence type="predicted"/>
<dbReference type="Gene3D" id="3.40.50.1110">
    <property type="entry name" value="SGNH hydrolase"/>
    <property type="match status" value="1"/>
</dbReference>
<keyword evidence="4" id="KW-0732">Signal</keyword>
<evidence type="ECO:0000259" key="5">
    <source>
        <dbReference type="PROSITE" id="PS51173"/>
    </source>
</evidence>
<dbReference type="CDD" id="cd01833">
    <property type="entry name" value="XynB_like"/>
    <property type="match status" value="1"/>
</dbReference>
<dbReference type="PANTHER" id="PTHR30383:SF2">
    <property type="entry name" value="CELLULOSE-BINDING PROTEIN"/>
    <property type="match status" value="1"/>
</dbReference>
<dbReference type="SUPFAM" id="SSF49384">
    <property type="entry name" value="Carbohydrate-binding domain"/>
    <property type="match status" value="1"/>
</dbReference>
<dbReference type="PANTHER" id="PTHR30383">
    <property type="entry name" value="THIOESTERASE 1/PROTEASE 1/LYSOPHOSPHOLIPASE L1"/>
    <property type="match status" value="1"/>
</dbReference>
<sequence length="385" mass="38794">MVHHPLRRVGAALLGLALLLPAGALATAPAARAAQEPVRVMALGDSITGSPGCWRALLHRDLTAAGHRVDMVGTLPPQGCGFAHDGDNEGHGGALVTDVAASGEAARWFAATRPQVVLMHFATNDVWSNRSTQQVLDAWTTLVTQMRAVDPQVVVVVAQIVPVAPPTCGDCPARTRALNAAVPDWAAVTSTAASPVLVVDHATGWDPARDTSDGVHPNDAGTARMAATWLPAAERALALVEGGSPAPTVSPTPAPTVSPTPTPTPSPTPTPATTPRPDVTGTPTPAPGSPGCTATYAVTSAWPGGFVASVRVTATGAVASSGWEVTVELPGGRVAHVWSATASGTSPVTFREAAWNGALAPGASTDLGFQGTGSGAPGAITCTAR</sequence>
<evidence type="ECO:0000256" key="2">
    <source>
        <dbReference type="ARBA" id="ARBA00023295"/>
    </source>
</evidence>
<dbReference type="Gene3D" id="2.60.40.290">
    <property type="match status" value="1"/>
</dbReference>
<protein>
    <submittedName>
        <fullName evidence="6">Cellulose binding domain-containing protein</fullName>
    </submittedName>
</protein>
<evidence type="ECO:0000256" key="3">
    <source>
        <dbReference type="SAM" id="MobiDB-lite"/>
    </source>
</evidence>
<evidence type="ECO:0000313" key="6">
    <source>
        <dbReference type="EMBL" id="QVI63529.1"/>
    </source>
</evidence>
<dbReference type="InterPro" id="IPR051532">
    <property type="entry name" value="Ester_Hydrolysis_Enzymes"/>
</dbReference>
<evidence type="ECO:0000256" key="1">
    <source>
        <dbReference type="ARBA" id="ARBA00022801"/>
    </source>
</evidence>
<dbReference type="InterPro" id="IPR008965">
    <property type="entry name" value="CBM2/CBM3_carb-bd_dom_sf"/>
</dbReference>
<feature type="compositionally biased region" description="Pro residues" evidence="3">
    <location>
        <begin position="248"/>
        <end position="274"/>
    </location>
</feature>
<feature type="compositionally biased region" description="Low complexity" evidence="3">
    <location>
        <begin position="275"/>
        <end position="290"/>
    </location>
</feature>
<dbReference type="SUPFAM" id="SSF52266">
    <property type="entry name" value="SGNH hydrolase"/>
    <property type="match status" value="1"/>
</dbReference>
<organism evidence="6 7">
    <name type="scientific">Cellulomonas wangleii</name>
    <dbReference type="NCBI Taxonomy" id="2816956"/>
    <lineage>
        <taxon>Bacteria</taxon>
        <taxon>Bacillati</taxon>
        <taxon>Actinomycetota</taxon>
        <taxon>Actinomycetes</taxon>
        <taxon>Micrococcales</taxon>
        <taxon>Cellulomonadaceae</taxon>
        <taxon>Cellulomonas</taxon>
    </lineage>
</organism>
<dbReference type="PROSITE" id="PS51173">
    <property type="entry name" value="CBM2"/>
    <property type="match status" value="1"/>
</dbReference>
<name>A0ABX8D7Y0_9CELL</name>
<feature type="region of interest" description="Disordered" evidence="3">
    <location>
        <begin position="242"/>
        <end position="290"/>
    </location>
</feature>
<evidence type="ECO:0000313" key="7">
    <source>
        <dbReference type="Proteomes" id="UP000677804"/>
    </source>
</evidence>
<dbReference type="InterPro" id="IPR036514">
    <property type="entry name" value="SGNH_hydro_sf"/>
</dbReference>